<accession>D7KSR6</accession>
<evidence type="ECO:0000313" key="3">
    <source>
        <dbReference type="Proteomes" id="UP000008694"/>
    </source>
</evidence>
<dbReference type="Proteomes" id="UP000008694">
    <property type="component" value="Unassembled WGS sequence"/>
</dbReference>
<feature type="compositionally biased region" description="Basic and acidic residues" evidence="1">
    <location>
        <begin position="373"/>
        <end position="390"/>
    </location>
</feature>
<feature type="region of interest" description="Disordered" evidence="1">
    <location>
        <begin position="399"/>
        <end position="418"/>
    </location>
</feature>
<evidence type="ECO:0000256" key="1">
    <source>
        <dbReference type="SAM" id="MobiDB-lite"/>
    </source>
</evidence>
<dbReference type="EMBL" id="GL348714">
    <property type="protein sequence ID" value="EFH62607.1"/>
    <property type="molecule type" value="Genomic_DNA"/>
</dbReference>
<dbReference type="Gramene" id="Al_scaffold_0002_48">
    <property type="protein sequence ID" value="Al_scaffold_0002_48"/>
    <property type="gene ID" value="Al_scaffold_0002_48"/>
</dbReference>
<name>D7KSR6_ARALL</name>
<keyword evidence="3" id="KW-1185">Reference proteome</keyword>
<evidence type="ECO:0000313" key="2">
    <source>
        <dbReference type="EMBL" id="EFH62607.1"/>
    </source>
</evidence>
<protein>
    <submittedName>
        <fullName evidence="2">Predicted protein</fullName>
    </submittedName>
</protein>
<feature type="region of interest" description="Disordered" evidence="1">
    <location>
        <begin position="311"/>
        <end position="343"/>
    </location>
</feature>
<reference evidence="3" key="1">
    <citation type="journal article" date="2011" name="Nat. Genet.">
        <title>The Arabidopsis lyrata genome sequence and the basis of rapid genome size change.</title>
        <authorList>
            <person name="Hu T.T."/>
            <person name="Pattyn P."/>
            <person name="Bakker E.G."/>
            <person name="Cao J."/>
            <person name="Cheng J.-F."/>
            <person name="Clark R.M."/>
            <person name="Fahlgren N."/>
            <person name="Fawcett J.A."/>
            <person name="Grimwood J."/>
            <person name="Gundlach H."/>
            <person name="Haberer G."/>
            <person name="Hollister J.D."/>
            <person name="Ossowski S."/>
            <person name="Ottilar R.P."/>
            <person name="Salamov A.A."/>
            <person name="Schneeberger K."/>
            <person name="Spannagl M."/>
            <person name="Wang X."/>
            <person name="Yang L."/>
            <person name="Nasrallah M.E."/>
            <person name="Bergelson J."/>
            <person name="Carrington J.C."/>
            <person name="Gaut B.S."/>
            <person name="Schmutz J."/>
            <person name="Mayer K.F.X."/>
            <person name="Van de Peer Y."/>
            <person name="Grigoriev I.V."/>
            <person name="Nordborg M."/>
            <person name="Weigel D."/>
            <person name="Guo Y.-L."/>
        </authorList>
    </citation>
    <scope>NUCLEOTIDE SEQUENCE [LARGE SCALE GENOMIC DNA]</scope>
    <source>
        <strain evidence="3">cv. MN47</strain>
    </source>
</reference>
<feature type="compositionally biased region" description="Polar residues" evidence="1">
    <location>
        <begin position="313"/>
        <end position="332"/>
    </location>
</feature>
<dbReference type="HOGENOM" id="CLU_581863_0_0_1"/>
<feature type="region of interest" description="Disordered" evidence="1">
    <location>
        <begin position="368"/>
        <end position="390"/>
    </location>
</feature>
<feature type="compositionally biased region" description="Acidic residues" evidence="1">
    <location>
        <begin position="399"/>
        <end position="410"/>
    </location>
</feature>
<sequence>MFSNGKTTEDGALKPVYQAQFRPPQRRSLSNSLWYFNTRPTMNSAEQINPTKPERSTKLVSFPSDLMILANKAAEEDESLQNEQAGTQGKRELMMQRKAKSTTAAKFLKEAKLNKGLELYQIYKRKKRVNESGLGGCTRFLRNNNLSPTLQHLSFGDLVVLANAASIDGAREVSKDVVVEAAEEYFPERVEEGTCKQRESGDMDCGGSCFVLSEELLKNRELMLQKGEAAPVKVVEEVKPKSDPSDGFRDDKLFKKKYVRRTRVKNKEQLESTSVGAVAGTCNLVKKLCALKPSSLLTNVDAAEREEGLLYNNGETQSKSEQGPCSGVNNKTKSGDETEGNAAAVSGEKQSVCLYSAWEREYPKRKRSLLIRKPKEPKKTLGKSREGKEQVCDQIDISEQEAETEEEGDVSDASNSSSRNLCSSFIFNVQWSNKRKRNCMKLEEAQSNRAILLIAVEAITNHLGLLDISI</sequence>
<dbReference type="AlphaFoldDB" id="D7KSR6"/>
<organism evidence="3">
    <name type="scientific">Arabidopsis lyrata subsp. lyrata</name>
    <name type="common">Lyre-leaved rock-cress</name>
    <dbReference type="NCBI Taxonomy" id="81972"/>
    <lineage>
        <taxon>Eukaryota</taxon>
        <taxon>Viridiplantae</taxon>
        <taxon>Streptophyta</taxon>
        <taxon>Embryophyta</taxon>
        <taxon>Tracheophyta</taxon>
        <taxon>Spermatophyta</taxon>
        <taxon>Magnoliopsida</taxon>
        <taxon>eudicotyledons</taxon>
        <taxon>Gunneridae</taxon>
        <taxon>Pentapetalae</taxon>
        <taxon>rosids</taxon>
        <taxon>malvids</taxon>
        <taxon>Brassicales</taxon>
        <taxon>Brassicaceae</taxon>
        <taxon>Camelineae</taxon>
        <taxon>Arabidopsis</taxon>
    </lineage>
</organism>
<gene>
    <name evidence="2" type="ORF">ARALYDRAFT_674898</name>
</gene>
<proteinExistence type="predicted"/>